<comment type="caution">
    <text evidence="2">The sequence shown here is derived from an EMBL/GenBank/DDBJ whole genome shotgun (WGS) entry which is preliminary data.</text>
</comment>
<proteinExistence type="predicted"/>
<feature type="region of interest" description="Disordered" evidence="1">
    <location>
        <begin position="37"/>
        <end position="56"/>
    </location>
</feature>
<organism evidence="2 3">
    <name type="scientific">Diploscapter pachys</name>
    <dbReference type="NCBI Taxonomy" id="2018661"/>
    <lineage>
        <taxon>Eukaryota</taxon>
        <taxon>Metazoa</taxon>
        <taxon>Ecdysozoa</taxon>
        <taxon>Nematoda</taxon>
        <taxon>Chromadorea</taxon>
        <taxon>Rhabditida</taxon>
        <taxon>Rhabditina</taxon>
        <taxon>Rhabditomorpha</taxon>
        <taxon>Rhabditoidea</taxon>
        <taxon>Rhabditidae</taxon>
        <taxon>Diploscapter</taxon>
    </lineage>
</organism>
<evidence type="ECO:0000256" key="1">
    <source>
        <dbReference type="SAM" id="MobiDB-lite"/>
    </source>
</evidence>
<protein>
    <submittedName>
        <fullName evidence="2">Uncharacterized protein</fullName>
    </submittedName>
</protein>
<evidence type="ECO:0000313" key="2">
    <source>
        <dbReference type="EMBL" id="PAV68244.1"/>
    </source>
</evidence>
<keyword evidence="3" id="KW-1185">Reference proteome</keyword>
<evidence type="ECO:0000313" key="3">
    <source>
        <dbReference type="Proteomes" id="UP000218231"/>
    </source>
</evidence>
<dbReference type="AlphaFoldDB" id="A0A2A2K2T4"/>
<dbReference type="EMBL" id="LIAE01009786">
    <property type="protein sequence ID" value="PAV68244.1"/>
    <property type="molecule type" value="Genomic_DNA"/>
</dbReference>
<dbReference type="Proteomes" id="UP000218231">
    <property type="component" value="Unassembled WGS sequence"/>
</dbReference>
<gene>
    <name evidence="2" type="ORF">WR25_09717</name>
</gene>
<feature type="compositionally biased region" description="Basic and acidic residues" evidence="1">
    <location>
        <begin position="37"/>
        <end position="50"/>
    </location>
</feature>
<sequence>MHDSCLKIIARLQSIINRWRGLIRNLARHPDIEKRLSHIEGKTPDDEPKPKRAKKDKLGTVNEMYDMYQLNSSLLTDQNDSLVSYPGFRLGNIRAAAIECGIFYNRNRNASYGINDMIRKTVVCLMAQV</sequence>
<accession>A0A2A2K2T4</accession>
<reference evidence="2 3" key="1">
    <citation type="journal article" date="2017" name="Curr. Biol.">
        <title>Genome architecture and evolution of a unichromosomal asexual nematode.</title>
        <authorList>
            <person name="Fradin H."/>
            <person name="Zegar C."/>
            <person name="Gutwein M."/>
            <person name="Lucas J."/>
            <person name="Kovtun M."/>
            <person name="Corcoran D."/>
            <person name="Baugh L.R."/>
            <person name="Kiontke K."/>
            <person name="Gunsalus K."/>
            <person name="Fitch D.H."/>
            <person name="Piano F."/>
        </authorList>
    </citation>
    <scope>NUCLEOTIDE SEQUENCE [LARGE SCALE GENOMIC DNA]</scope>
    <source>
        <strain evidence="2">PF1309</strain>
    </source>
</reference>
<name>A0A2A2K2T4_9BILA</name>